<evidence type="ECO:0000313" key="15">
    <source>
        <dbReference type="Proteomes" id="UP000240830"/>
    </source>
</evidence>
<dbReference type="GO" id="GO:0016432">
    <property type="term" value="F:tRNA-uridine aminocarboxypropyltransferase activity"/>
    <property type="evidence" value="ECO:0007669"/>
    <property type="project" value="UniProtKB-EC"/>
</dbReference>
<evidence type="ECO:0000256" key="2">
    <source>
        <dbReference type="ARBA" id="ARBA00012386"/>
    </source>
</evidence>
<evidence type="ECO:0000256" key="12">
    <source>
        <dbReference type="SAM" id="MobiDB-lite"/>
    </source>
</evidence>
<evidence type="ECO:0000256" key="5">
    <source>
        <dbReference type="ARBA" id="ARBA00022694"/>
    </source>
</evidence>
<organism evidence="14 15">
    <name type="scientific">Paramicrosporidium saccamoebae</name>
    <dbReference type="NCBI Taxonomy" id="1246581"/>
    <lineage>
        <taxon>Eukaryota</taxon>
        <taxon>Fungi</taxon>
        <taxon>Fungi incertae sedis</taxon>
        <taxon>Cryptomycota</taxon>
        <taxon>Cryptomycota incertae sedis</taxon>
        <taxon>Paramicrosporidium</taxon>
    </lineage>
</organism>
<dbReference type="GO" id="GO:0008033">
    <property type="term" value="P:tRNA processing"/>
    <property type="evidence" value="ECO:0007669"/>
    <property type="project" value="UniProtKB-KW"/>
</dbReference>
<gene>
    <name evidence="14" type="ORF">PSACC_03506</name>
</gene>
<dbReference type="AlphaFoldDB" id="A0A2H9TGN8"/>
<comment type="subcellular location">
    <subcellularLocation>
        <location evidence="1">Nucleus</location>
    </subcellularLocation>
</comment>
<dbReference type="PANTHER" id="PTHR15627">
    <property type="entry name" value="NATURAL KILLER CELL-SPECIFIC ANTIGEN KLIP1"/>
    <property type="match status" value="1"/>
</dbReference>
<evidence type="ECO:0000256" key="7">
    <source>
        <dbReference type="ARBA" id="ARBA00037050"/>
    </source>
</evidence>
<keyword evidence="5" id="KW-0819">tRNA processing</keyword>
<evidence type="ECO:0000256" key="11">
    <source>
        <dbReference type="ARBA" id="ARBA00048718"/>
    </source>
</evidence>
<accession>A0A2H9TGN8</accession>
<evidence type="ECO:0000256" key="4">
    <source>
        <dbReference type="ARBA" id="ARBA00022691"/>
    </source>
</evidence>
<dbReference type="EC" id="2.5.1.25" evidence="2"/>
<evidence type="ECO:0000256" key="8">
    <source>
        <dbReference type="ARBA" id="ARBA00038290"/>
    </source>
</evidence>
<evidence type="ECO:0000256" key="6">
    <source>
        <dbReference type="ARBA" id="ARBA00023242"/>
    </source>
</evidence>
<dbReference type="OrthoDB" id="660555at2759"/>
<comment type="catalytic activity">
    <reaction evidence="11">
        <text>a uridine in tRNA + S-adenosyl-L-methionine = a 3-[(3S)-3-amino-3-carboxypropyl]uridine in tRNA + S-methyl-5'-thioadenosine + H(+)</text>
        <dbReference type="Rhea" id="RHEA:62432"/>
        <dbReference type="Rhea" id="RHEA-COMP:13339"/>
        <dbReference type="Rhea" id="RHEA-COMP:16092"/>
        <dbReference type="ChEBI" id="CHEBI:15378"/>
        <dbReference type="ChEBI" id="CHEBI:17509"/>
        <dbReference type="ChEBI" id="CHEBI:59789"/>
        <dbReference type="ChEBI" id="CHEBI:65315"/>
        <dbReference type="ChEBI" id="CHEBI:82930"/>
        <dbReference type="EC" id="2.5.1.25"/>
    </reaction>
</comment>
<evidence type="ECO:0000259" key="13">
    <source>
        <dbReference type="SMART" id="SM01144"/>
    </source>
</evidence>
<evidence type="ECO:0000313" key="14">
    <source>
        <dbReference type="EMBL" id="PJF16770.1"/>
    </source>
</evidence>
<reference evidence="14 15" key="1">
    <citation type="submission" date="2016-10" db="EMBL/GenBank/DDBJ databases">
        <title>The genome of Paramicrosporidium saccamoebae is the missing link in understanding Cryptomycota and Microsporidia evolution.</title>
        <authorList>
            <person name="Quandt C.A."/>
            <person name="Beaudet D."/>
            <person name="Corsaro D."/>
            <person name="Michel R."/>
            <person name="Corradi N."/>
            <person name="James T."/>
        </authorList>
    </citation>
    <scope>NUCLEOTIDE SEQUENCE [LARGE SCALE GENOMIC DNA]</scope>
    <source>
        <strain evidence="14 15">KSL3</strain>
    </source>
</reference>
<feature type="region of interest" description="Disordered" evidence="12">
    <location>
        <begin position="1"/>
        <end position="49"/>
    </location>
</feature>
<dbReference type="SMART" id="SM01144">
    <property type="entry name" value="DTW"/>
    <property type="match status" value="1"/>
</dbReference>
<proteinExistence type="inferred from homology"/>
<dbReference type="PANTHER" id="PTHR15627:SF8">
    <property type="entry name" value="TRNA-URIDINE AMINOCARBOXYPROPYLTRANSFERASE 1"/>
    <property type="match status" value="1"/>
</dbReference>
<protein>
    <recommendedName>
        <fullName evidence="9">tRNA-uridine aminocarboxypropyltransferase 1</fullName>
        <ecNumber evidence="2">2.5.1.25</ecNumber>
    </recommendedName>
    <alternativeName>
        <fullName evidence="10">DTW domain-containing protein 1</fullName>
    </alternativeName>
</protein>
<comment type="function">
    <text evidence="7">Catalyzes the formation of 3-(3-amino-3-carboxypropyl)uridine (acp3U) at position 20 in the D-loop of several cytoplasmic tRNAs (acp3U(20)).</text>
</comment>
<keyword evidence="15" id="KW-1185">Reference proteome</keyword>
<dbReference type="InterPro" id="IPR051521">
    <property type="entry name" value="tRNA_Mod/Golgi_Maint"/>
</dbReference>
<dbReference type="GO" id="GO:0005634">
    <property type="term" value="C:nucleus"/>
    <property type="evidence" value="ECO:0007669"/>
    <property type="project" value="UniProtKB-SubCell"/>
</dbReference>
<dbReference type="EMBL" id="MTSL01000208">
    <property type="protein sequence ID" value="PJF16770.1"/>
    <property type="molecule type" value="Genomic_DNA"/>
</dbReference>
<evidence type="ECO:0000256" key="9">
    <source>
        <dbReference type="ARBA" id="ARBA00039242"/>
    </source>
</evidence>
<feature type="domain" description="DTW" evidence="13">
    <location>
        <begin position="77"/>
        <end position="266"/>
    </location>
</feature>
<keyword evidence="3" id="KW-0808">Transferase</keyword>
<evidence type="ECO:0000256" key="10">
    <source>
        <dbReference type="ARBA" id="ARBA00042508"/>
    </source>
</evidence>
<keyword evidence="4" id="KW-0949">S-adenosyl-L-methionine</keyword>
<keyword evidence="6" id="KW-0539">Nucleus</keyword>
<dbReference type="STRING" id="1246581.A0A2H9TGN8"/>
<evidence type="ECO:0000256" key="3">
    <source>
        <dbReference type="ARBA" id="ARBA00022679"/>
    </source>
</evidence>
<evidence type="ECO:0000256" key="1">
    <source>
        <dbReference type="ARBA" id="ARBA00004123"/>
    </source>
</evidence>
<comment type="similarity">
    <text evidence="8">Belongs to the TDD superfamily. DTWD1 family.</text>
</comment>
<dbReference type="Proteomes" id="UP000240830">
    <property type="component" value="Unassembled WGS sequence"/>
</dbReference>
<name>A0A2H9TGN8_9FUNG</name>
<sequence>MEEFPLSLSLPESSFPLSESPSLSESSSPLSEPSFPLSESSSPTLSSSPFSSLRISSHSPLRAVEERHVCEGCKKSVRYFCYRCVRLAPGLEVPQVSLPLELLVVKHARELEGKSTAVHAKLLAPEDVTLTTYDPKTQETMDRLAALDPNESVLLFPDETAQRVDEIDWRDVKRLVVIDGTWQQAKAMVKSSCLQHLTRRVKLNESNKTLFWRYQQIGPHCLSTIEAVHHFFQELHQHQHGQTTQAFDDLLYIFSFFYGLIQDDYAQNPDRRYTAKHRQDYITKRPKHD</sequence>
<dbReference type="Pfam" id="PF03942">
    <property type="entry name" value="DTW"/>
    <property type="match status" value="1"/>
</dbReference>
<comment type="caution">
    <text evidence="14">The sequence shown here is derived from an EMBL/GenBank/DDBJ whole genome shotgun (WGS) entry which is preliminary data.</text>
</comment>
<dbReference type="InterPro" id="IPR005636">
    <property type="entry name" value="DTW"/>
</dbReference>